<evidence type="ECO:0000313" key="4">
    <source>
        <dbReference type="Proteomes" id="UP000195321"/>
    </source>
</evidence>
<dbReference type="GO" id="GO:0005886">
    <property type="term" value="C:plasma membrane"/>
    <property type="evidence" value="ECO:0007669"/>
    <property type="project" value="TreeGrafter"/>
</dbReference>
<dbReference type="Gene3D" id="3.40.50.300">
    <property type="entry name" value="P-loop containing nucleotide triphosphate hydrolases"/>
    <property type="match status" value="1"/>
</dbReference>
<dbReference type="CDD" id="cd05387">
    <property type="entry name" value="BY-kinase"/>
    <property type="match status" value="1"/>
</dbReference>
<evidence type="ECO:0000313" key="3">
    <source>
        <dbReference type="EMBL" id="OUM46898.1"/>
    </source>
</evidence>
<organism evidence="3 4">
    <name type="scientific">Bacillus pseudomycoides</name>
    <dbReference type="NCBI Taxonomy" id="64104"/>
    <lineage>
        <taxon>Bacteria</taxon>
        <taxon>Bacillati</taxon>
        <taxon>Bacillota</taxon>
        <taxon>Bacilli</taxon>
        <taxon>Bacillales</taxon>
        <taxon>Bacillaceae</taxon>
        <taxon>Bacillus</taxon>
        <taxon>Bacillus cereus group</taxon>
    </lineage>
</organism>
<dbReference type="PANTHER" id="PTHR32309:SF13">
    <property type="entry name" value="FERRIC ENTEROBACTIN TRANSPORT PROTEIN FEPE"/>
    <property type="match status" value="1"/>
</dbReference>
<dbReference type="SUPFAM" id="SSF52540">
    <property type="entry name" value="P-loop containing nucleoside triphosphate hydrolases"/>
    <property type="match status" value="1"/>
</dbReference>
<comment type="caution">
    <text evidence="3">The sequence shown here is derived from an EMBL/GenBank/DDBJ whole genome shotgun (WGS) entry which is preliminary data.</text>
</comment>
<reference evidence="3 4" key="1">
    <citation type="submission" date="2017-02" db="EMBL/GenBank/DDBJ databases">
        <title>Bacillus pseudomycoides isolate FSL K6-0042.</title>
        <authorList>
            <person name="Kovac J."/>
        </authorList>
    </citation>
    <scope>NUCLEOTIDE SEQUENCE [LARGE SCALE GENOMIC DNA]</scope>
    <source>
        <strain evidence="3 4">FSL K6-0042</strain>
    </source>
</reference>
<dbReference type="InterPro" id="IPR050445">
    <property type="entry name" value="Bact_polysacc_biosynth/exp"/>
</dbReference>
<evidence type="ECO:0000256" key="2">
    <source>
        <dbReference type="ARBA" id="ARBA00022840"/>
    </source>
</evidence>
<dbReference type="InterPro" id="IPR005702">
    <property type="entry name" value="Wzc-like_C"/>
</dbReference>
<dbReference type="EMBL" id="MWPX01000032">
    <property type="protein sequence ID" value="OUM46898.1"/>
    <property type="molecule type" value="Genomic_DNA"/>
</dbReference>
<proteinExistence type="predicted"/>
<keyword evidence="2" id="KW-0067">ATP-binding</keyword>
<sequence>MTIKFKRKYFFNPYDITIKERFYSICNNIELNLQKEKPILMISSLVQTQNITNATAYLALAFSEQRKRVLVVDANLRQPSLHHVFNIDHSFGLINLLLREQNKDTTIKITDYLSCLSTGEDLYEPMTLLTLETFPVLIEEWKEHFDIILFHTSDFLNAPDAQIVAKHCDGVVLMIQEGRDKSERIANARKQLEHNKCEILGAVIIS</sequence>
<name>A0A1Y3M8Y1_9BACI</name>
<gene>
    <name evidence="3" type="ORF">BW425_21105</name>
</gene>
<dbReference type="RefSeq" id="WP_088094391.1">
    <property type="nucleotide sequence ID" value="NZ_JBALMA010000075.1"/>
</dbReference>
<accession>A0A1Y3M8Y1</accession>
<keyword evidence="1" id="KW-0547">Nucleotide-binding</keyword>
<dbReference type="AlphaFoldDB" id="A0A1Y3M8Y1"/>
<protein>
    <submittedName>
        <fullName evidence="3">Capsular biosynthesis protein</fullName>
    </submittedName>
</protein>
<evidence type="ECO:0000256" key="1">
    <source>
        <dbReference type="ARBA" id="ARBA00022741"/>
    </source>
</evidence>
<dbReference type="Proteomes" id="UP000195321">
    <property type="component" value="Unassembled WGS sequence"/>
</dbReference>
<dbReference type="PANTHER" id="PTHR32309">
    <property type="entry name" value="TYROSINE-PROTEIN KINASE"/>
    <property type="match status" value="1"/>
</dbReference>
<dbReference type="InterPro" id="IPR027417">
    <property type="entry name" value="P-loop_NTPase"/>
</dbReference>
<dbReference type="GO" id="GO:0004713">
    <property type="term" value="F:protein tyrosine kinase activity"/>
    <property type="evidence" value="ECO:0007669"/>
    <property type="project" value="TreeGrafter"/>
</dbReference>